<keyword evidence="2" id="KW-1185">Reference proteome</keyword>
<dbReference type="Proteomes" id="UP000004664">
    <property type="component" value="Unassembled WGS sequence"/>
</dbReference>
<sequence length="44" mass="5047">MSVNPNGDEGAGNLRGINLRTYHHEEHEVITLVFLRELRVFVVN</sequence>
<reference evidence="1 2" key="1">
    <citation type="submission" date="2011-06" db="EMBL/GenBank/DDBJ databases">
        <title>Genomic sequence of Methylobacter tundripaludum SV96.</title>
        <authorList>
            <consortium name="US DOE Joint Genome Institute"/>
            <person name="Lucas S."/>
            <person name="Han J."/>
            <person name="Lapidus A."/>
            <person name="Cheng J.-F."/>
            <person name="Goodwin L."/>
            <person name="Pitluck S."/>
            <person name="Held B."/>
            <person name="Detter J.C."/>
            <person name="Han C."/>
            <person name="Tapia R."/>
            <person name="Land M."/>
            <person name="Hauser L."/>
            <person name="Kyrpides N."/>
            <person name="Ivanova N."/>
            <person name="Ovchinnikova G."/>
            <person name="Pagani I."/>
            <person name="Klotz M.G."/>
            <person name="Dispirito A.A."/>
            <person name="Murrell J.C."/>
            <person name="Dunfield P."/>
            <person name="Kalyuzhnaya M.G."/>
            <person name="Svenning M."/>
            <person name="Trotsenko Y.A."/>
            <person name="Stein L.Y."/>
            <person name="Woyke T."/>
        </authorList>
    </citation>
    <scope>NUCLEOTIDE SEQUENCE [LARGE SCALE GENOMIC DNA]</scope>
    <source>
        <strain evidence="2">ATCC BAA-1195 / DSM 17260 / SV96</strain>
    </source>
</reference>
<accession>G3ISW3</accession>
<name>G3ISW3_METTV</name>
<evidence type="ECO:0000313" key="1">
    <source>
        <dbReference type="EMBL" id="EGW22437.1"/>
    </source>
</evidence>
<evidence type="ECO:0000313" key="2">
    <source>
        <dbReference type="Proteomes" id="UP000004664"/>
    </source>
</evidence>
<gene>
    <name evidence="1" type="ORF">Mettu_1251</name>
</gene>
<dbReference type="HOGENOM" id="CLU_3218575_0_0_6"/>
<dbReference type="EMBL" id="JH109152">
    <property type="protein sequence ID" value="EGW22437.1"/>
    <property type="molecule type" value="Genomic_DNA"/>
</dbReference>
<protein>
    <submittedName>
        <fullName evidence="1">Uncharacterized protein</fullName>
    </submittedName>
</protein>
<dbReference type="AlphaFoldDB" id="G3ISW3"/>
<proteinExistence type="predicted"/>
<organism evidence="1 2">
    <name type="scientific">Methylobacter tundripaludum (strain ATCC BAA-1195 / DSM 17260 / SV96)</name>
    <dbReference type="NCBI Taxonomy" id="697282"/>
    <lineage>
        <taxon>Bacteria</taxon>
        <taxon>Pseudomonadati</taxon>
        <taxon>Pseudomonadota</taxon>
        <taxon>Gammaproteobacteria</taxon>
        <taxon>Methylococcales</taxon>
        <taxon>Methylococcaceae</taxon>
        <taxon>Methylobacter</taxon>
    </lineage>
</organism>